<accession>A0A5R9EB73</accession>
<dbReference type="EMBL" id="VAWE01000001">
    <property type="protein sequence ID" value="TLQ46275.1"/>
    <property type="molecule type" value="Genomic_DNA"/>
</dbReference>
<dbReference type="OrthoDB" id="5572373at2"/>
<evidence type="ECO:0000313" key="2">
    <source>
        <dbReference type="EMBL" id="TLQ46275.1"/>
    </source>
</evidence>
<reference evidence="2 3" key="1">
    <citation type="submission" date="2019-05" db="EMBL/GenBank/DDBJ databases">
        <title>Streptomyces marianii sp. nov., a novel marine actinomycete from southern coast of India.</title>
        <authorList>
            <person name="Iniyan A.M."/>
            <person name="Wink J."/>
            <person name="Ramprasad E."/>
            <person name="Ramana C.V."/>
            <person name="Bunk B."/>
            <person name="Sproer C."/>
            <person name="Joseph F.-J.R.S."/>
            <person name="Vincent S.G.P."/>
        </authorList>
    </citation>
    <scope>NUCLEOTIDE SEQUENCE [LARGE SCALE GENOMIC DNA]</scope>
    <source>
        <strain evidence="2 3">ICN19</strain>
    </source>
</reference>
<proteinExistence type="predicted"/>
<evidence type="ECO:0000259" key="1">
    <source>
        <dbReference type="Pfam" id="PF09346"/>
    </source>
</evidence>
<protein>
    <submittedName>
        <fullName evidence="2">SMI1/KNR4 family protein</fullName>
    </submittedName>
</protein>
<feature type="domain" description="Knr4/Smi1-like" evidence="1">
    <location>
        <begin position="20"/>
        <end position="145"/>
    </location>
</feature>
<organism evidence="2 3">
    <name type="scientific">Streptomyces marianii</name>
    <dbReference type="NCBI Taxonomy" id="1817406"/>
    <lineage>
        <taxon>Bacteria</taxon>
        <taxon>Bacillati</taxon>
        <taxon>Actinomycetota</taxon>
        <taxon>Actinomycetes</taxon>
        <taxon>Kitasatosporales</taxon>
        <taxon>Streptomycetaceae</taxon>
        <taxon>Streptomyces</taxon>
    </lineage>
</organism>
<dbReference type="Proteomes" id="UP000305921">
    <property type="component" value="Unassembled WGS sequence"/>
</dbReference>
<dbReference type="SUPFAM" id="SSF160631">
    <property type="entry name" value="SMI1/KNR4-like"/>
    <property type="match status" value="1"/>
</dbReference>
<dbReference type="InterPro" id="IPR037883">
    <property type="entry name" value="Knr4/Smi1-like_sf"/>
</dbReference>
<evidence type="ECO:0000313" key="3">
    <source>
        <dbReference type="Proteomes" id="UP000305921"/>
    </source>
</evidence>
<dbReference type="Gene3D" id="3.40.1580.10">
    <property type="entry name" value="SMI1/KNR4-like"/>
    <property type="match status" value="1"/>
</dbReference>
<dbReference type="RefSeq" id="WP_138055580.1">
    <property type="nucleotide sequence ID" value="NZ_VAWE01000001.1"/>
</dbReference>
<comment type="caution">
    <text evidence="2">The sequence shown here is derived from an EMBL/GenBank/DDBJ whole genome shotgun (WGS) entry which is preliminary data.</text>
</comment>
<dbReference type="Pfam" id="PF09346">
    <property type="entry name" value="SMI1_KNR4"/>
    <property type="match status" value="1"/>
</dbReference>
<dbReference type="InterPro" id="IPR018958">
    <property type="entry name" value="Knr4/Smi1-like_dom"/>
</dbReference>
<keyword evidence="3" id="KW-1185">Reference proteome</keyword>
<name>A0A5R9EB73_9ACTN</name>
<gene>
    <name evidence="2" type="ORF">FEF34_27760</name>
</gene>
<sequence length="171" mass="19300">MAGLEALKQLLGMPLPRRWSPADWTEVESYVGSPLPSDFKAFLDIYGTGVIAEELVVFHPNGSSPLLERMRRIHESFANSRERRPDDFPHPFHPEPGGLISWGYDYGGDEHFFLPCNPDPDRWTIVTMAHEEGCATFDGSFTEFIVAFMERLEFMDEDGNIGPAVPSFESC</sequence>
<dbReference type="AlphaFoldDB" id="A0A5R9EB73"/>